<dbReference type="SMART" id="SM00327">
    <property type="entry name" value="VWA"/>
    <property type="match status" value="1"/>
</dbReference>
<organism evidence="3 4">
    <name type="scientific">Tilletia horrida</name>
    <dbReference type="NCBI Taxonomy" id="155126"/>
    <lineage>
        <taxon>Eukaryota</taxon>
        <taxon>Fungi</taxon>
        <taxon>Dikarya</taxon>
        <taxon>Basidiomycota</taxon>
        <taxon>Ustilaginomycotina</taxon>
        <taxon>Exobasidiomycetes</taxon>
        <taxon>Tilletiales</taxon>
        <taxon>Tilletiaceae</taxon>
        <taxon>Tilletia</taxon>
    </lineage>
</organism>
<feature type="compositionally biased region" description="Gly residues" evidence="1">
    <location>
        <begin position="565"/>
        <end position="580"/>
    </location>
</feature>
<protein>
    <recommendedName>
        <fullName evidence="2">VWFA domain-containing protein</fullName>
    </recommendedName>
</protein>
<feature type="compositionally biased region" description="Gly residues" evidence="1">
    <location>
        <begin position="474"/>
        <end position="496"/>
    </location>
</feature>
<gene>
    <name evidence="3" type="ORF">OC846_000673</name>
</gene>
<comment type="caution">
    <text evidence="3">The sequence shown here is derived from an EMBL/GenBank/DDBJ whole genome shotgun (WGS) entry which is preliminary data.</text>
</comment>
<reference evidence="3" key="1">
    <citation type="journal article" date="2023" name="PhytoFront">
        <title>Draft Genome Resources of Seven Strains of Tilletia horrida, Causal Agent of Kernel Smut of Rice.</title>
        <authorList>
            <person name="Khanal S."/>
            <person name="Antony Babu S."/>
            <person name="Zhou X.G."/>
        </authorList>
    </citation>
    <scope>NUCLEOTIDE SEQUENCE</scope>
    <source>
        <strain evidence="3">TX6</strain>
    </source>
</reference>
<feature type="region of interest" description="Disordered" evidence="1">
    <location>
        <begin position="518"/>
        <end position="593"/>
    </location>
</feature>
<dbReference type="AlphaFoldDB" id="A0AAN6GXW1"/>
<dbReference type="InterPro" id="IPR036465">
    <property type="entry name" value="vWFA_dom_sf"/>
</dbReference>
<evidence type="ECO:0000259" key="2">
    <source>
        <dbReference type="SMART" id="SM00327"/>
    </source>
</evidence>
<sequence>MTFNKKLLLAGLAVGVTSYILWELSKKKKNADAAHQISAAPSSSGGSHNSGAAIAGVGGAALAGAGLAAYSSHHGSGNNASGSAPAGAHFPQNPADFTWDHLKDLNFIAKLLSDAVIDQYLYSFYTFREIHDIAHRIASSGALAACADAWKLPPSLAADLVKLALFDVMFLLDDSASMRSEGTLRRDGLKSIVKLAAEAATRFDQDGVDLNWMNSRAHVLARNTQEAVDFASHCAFDGQATPMGTALEGKILEKEVYPKLKRDSLRKPVLIIVVGDGRPTGESPDKFRREIKEAKKKSKKSKYGEDAVSFQVAVVGNDAGAREWLEELDADKDVGDLVDVVSDIRTESAQVKRATGVELSQELWALKIMMGSIDSSYDASDESHSSKAAKRKEERAKKDAHYASDRARFMNDRNATLGQYTSSAATGGFSQAAAGAQQYSSSGGYGAAGYPAPSSPYPPPGGASPYAPQQGGYPPAGGYPGPGTGYPPGNPPGGNGYPPAFPSGGGYPAQAGAYSPPGGYGGGYPPPGGAPPAYTRGMDGNQPPQQDGFASGVGGFMMPSPHFPGGPGQNQGGAPGGGAPGFPQGPSFPSAQY</sequence>
<dbReference type="PANTHER" id="PTHR34706">
    <property type="entry name" value="SLR1338 PROTEIN"/>
    <property type="match status" value="1"/>
</dbReference>
<feature type="domain" description="VWFA" evidence="2">
    <location>
        <begin position="165"/>
        <end position="355"/>
    </location>
</feature>
<dbReference type="InterPro" id="IPR002035">
    <property type="entry name" value="VWF_A"/>
</dbReference>
<dbReference type="Gene3D" id="3.40.50.410">
    <property type="entry name" value="von Willebrand factor, type A domain"/>
    <property type="match status" value="1"/>
</dbReference>
<evidence type="ECO:0000313" key="4">
    <source>
        <dbReference type="Proteomes" id="UP001176517"/>
    </source>
</evidence>
<dbReference type="SUPFAM" id="SSF53300">
    <property type="entry name" value="vWA-like"/>
    <property type="match status" value="1"/>
</dbReference>
<feature type="compositionally biased region" description="Low complexity" evidence="1">
    <location>
        <begin position="463"/>
        <end position="473"/>
    </location>
</feature>
<feature type="region of interest" description="Disordered" evidence="1">
    <location>
        <begin position="459"/>
        <end position="503"/>
    </location>
</feature>
<feature type="compositionally biased region" description="Low complexity" evidence="1">
    <location>
        <begin position="581"/>
        <end position="593"/>
    </location>
</feature>
<evidence type="ECO:0000313" key="3">
    <source>
        <dbReference type="EMBL" id="KAK0557222.1"/>
    </source>
</evidence>
<keyword evidence="4" id="KW-1185">Reference proteome</keyword>
<evidence type="ECO:0000256" key="1">
    <source>
        <dbReference type="SAM" id="MobiDB-lite"/>
    </source>
</evidence>
<accession>A0AAN6GXW1</accession>
<dbReference type="PANTHER" id="PTHR34706:SF2">
    <property type="entry name" value="RFEF"/>
    <property type="match status" value="1"/>
</dbReference>
<dbReference type="Proteomes" id="UP001176517">
    <property type="component" value="Unassembled WGS sequence"/>
</dbReference>
<dbReference type="EMBL" id="JAPDMZ010000007">
    <property type="protein sequence ID" value="KAK0557222.1"/>
    <property type="molecule type" value="Genomic_DNA"/>
</dbReference>
<feature type="compositionally biased region" description="Basic and acidic residues" evidence="1">
    <location>
        <begin position="381"/>
        <end position="407"/>
    </location>
</feature>
<name>A0AAN6GXW1_9BASI</name>
<proteinExistence type="predicted"/>
<feature type="region of interest" description="Disordered" evidence="1">
    <location>
        <begin position="376"/>
        <end position="407"/>
    </location>
</feature>